<keyword evidence="3" id="KW-1185">Reference proteome</keyword>
<dbReference type="AlphaFoldDB" id="A0AAD9N818"/>
<feature type="domain" description="DUF4209" evidence="1">
    <location>
        <begin position="20"/>
        <end position="62"/>
    </location>
</feature>
<evidence type="ECO:0000259" key="1">
    <source>
        <dbReference type="Pfam" id="PF13910"/>
    </source>
</evidence>
<accession>A0AAD9N818</accession>
<organism evidence="2 3">
    <name type="scientific">Paralvinella palmiformis</name>
    <dbReference type="NCBI Taxonomy" id="53620"/>
    <lineage>
        <taxon>Eukaryota</taxon>
        <taxon>Metazoa</taxon>
        <taxon>Spiralia</taxon>
        <taxon>Lophotrochozoa</taxon>
        <taxon>Annelida</taxon>
        <taxon>Polychaeta</taxon>
        <taxon>Sedentaria</taxon>
        <taxon>Canalipalpata</taxon>
        <taxon>Terebellida</taxon>
        <taxon>Terebelliformia</taxon>
        <taxon>Alvinellidae</taxon>
        <taxon>Paralvinella</taxon>
    </lineage>
</organism>
<feature type="non-terminal residue" evidence="2">
    <location>
        <position position="1"/>
    </location>
</feature>
<evidence type="ECO:0000313" key="3">
    <source>
        <dbReference type="Proteomes" id="UP001208570"/>
    </source>
</evidence>
<dbReference type="EMBL" id="JAODUP010000137">
    <property type="protein sequence ID" value="KAK2160270.1"/>
    <property type="molecule type" value="Genomic_DNA"/>
</dbReference>
<dbReference type="PANTHER" id="PTHR31701">
    <property type="entry name" value="ENDOPLASMIC RETICULUM MEMBRANE-ASSOCIATED RNA DEGRADATION PROTEIN"/>
    <property type="match status" value="1"/>
</dbReference>
<protein>
    <recommendedName>
        <fullName evidence="1">DUF4209 domain-containing protein</fullName>
    </recommendedName>
</protein>
<name>A0AAD9N818_9ANNE</name>
<reference evidence="2" key="1">
    <citation type="journal article" date="2023" name="Mol. Biol. Evol.">
        <title>Third-Generation Sequencing Reveals the Adaptive Role of the Epigenome in Three Deep-Sea Polychaetes.</title>
        <authorList>
            <person name="Perez M."/>
            <person name="Aroh O."/>
            <person name="Sun Y."/>
            <person name="Lan Y."/>
            <person name="Juniper S.K."/>
            <person name="Young C.R."/>
            <person name="Angers B."/>
            <person name="Qian P.Y."/>
        </authorList>
    </citation>
    <scope>NUCLEOTIDE SEQUENCE</scope>
    <source>
        <strain evidence="2">P08H-3</strain>
    </source>
</reference>
<dbReference type="PANTHER" id="PTHR31701:SF2">
    <property type="entry name" value="ENDOPLASMIC RETICULUM MEMBRANE-ASSOCIATED RNA DEGRADATION PROTEIN"/>
    <property type="match status" value="1"/>
</dbReference>
<dbReference type="InterPro" id="IPR025209">
    <property type="entry name" value="DUF4209"/>
</dbReference>
<comment type="caution">
    <text evidence="2">The sequence shown here is derived from an EMBL/GenBank/DDBJ whole genome shotgun (WGS) entry which is preliminary data.</text>
</comment>
<proteinExistence type="predicted"/>
<dbReference type="Proteomes" id="UP001208570">
    <property type="component" value="Unassembled WGS sequence"/>
</dbReference>
<dbReference type="InterPro" id="IPR039635">
    <property type="entry name" value="ERMARD"/>
</dbReference>
<dbReference type="Pfam" id="PF13910">
    <property type="entry name" value="DUF4209"/>
    <property type="match status" value="1"/>
</dbReference>
<evidence type="ECO:0000313" key="2">
    <source>
        <dbReference type="EMBL" id="KAK2160270.1"/>
    </source>
</evidence>
<sequence length="114" mass="13123">MLLLVKRLTVVKLDSEMDLRVLRIMIGPPISLNLRNILWHGFPSPGEIRPQYLYLLVAVMASVGKIIQDSHISPYIENEALDLDSIRELFKETTFVQKSMVDIWTNALHMYKIG</sequence>
<gene>
    <name evidence="2" type="ORF">LSH36_137g06093</name>
</gene>